<evidence type="ECO:0000313" key="3">
    <source>
        <dbReference type="Proteomes" id="UP000031443"/>
    </source>
</evidence>
<protein>
    <submittedName>
        <fullName evidence="2">ERI1 exoribonuclease 3</fullName>
    </submittedName>
</protein>
<feature type="region of interest" description="Disordered" evidence="1">
    <location>
        <begin position="235"/>
        <end position="262"/>
    </location>
</feature>
<dbReference type="eggNOG" id="KOG0542">
    <property type="taxonomic scope" value="Eukaryota"/>
</dbReference>
<gene>
    <name evidence="2" type="ORF">UY3_08688</name>
</gene>
<name>M7BQ38_CHEMY</name>
<dbReference type="AlphaFoldDB" id="M7BQ38"/>
<dbReference type="STRING" id="8469.M7BQ38"/>
<organism evidence="2 3">
    <name type="scientific">Chelonia mydas</name>
    <name type="common">Green sea-turtle</name>
    <name type="synonym">Chelonia agassizi</name>
    <dbReference type="NCBI Taxonomy" id="8469"/>
    <lineage>
        <taxon>Eukaryota</taxon>
        <taxon>Metazoa</taxon>
        <taxon>Chordata</taxon>
        <taxon>Craniata</taxon>
        <taxon>Vertebrata</taxon>
        <taxon>Euteleostomi</taxon>
        <taxon>Archelosauria</taxon>
        <taxon>Testudinata</taxon>
        <taxon>Testudines</taxon>
        <taxon>Cryptodira</taxon>
        <taxon>Durocryptodira</taxon>
        <taxon>Americhelydia</taxon>
        <taxon>Chelonioidea</taxon>
        <taxon>Cheloniidae</taxon>
        <taxon>Chelonia</taxon>
    </lineage>
</organism>
<sequence>MWFASFAMGSWPKNGLLDMNKGLNLQHIGRPHSGIAPQAGDWMLESCWALARRVVSVSVLSQRMAAQHHIGLALPCGRHCETCRGVGKQEAAALQSLGEQPPGWGIELVCSWLARVRDEFRSRALASWWTEQNRSSVGLAARTRKGIRKHGRAEVHGKAVHEAMPGIAGGTGAFCISFQRSSLQVGAQAAAVGSGVTRRPSAWRQPVWGRNAAVVPSQSRGCRDVFGVPGLPCRGSGRSQKGSSRRTVRWCPREDGSVSPSSHGVLSKAFVELSVSLLGEFSPHPAHAGGGLALGKASSAE</sequence>
<dbReference type="Proteomes" id="UP000031443">
    <property type="component" value="Unassembled WGS sequence"/>
</dbReference>
<evidence type="ECO:0000313" key="2">
    <source>
        <dbReference type="EMBL" id="EMP34183.1"/>
    </source>
</evidence>
<keyword evidence="3" id="KW-1185">Reference proteome</keyword>
<proteinExistence type="predicted"/>
<evidence type="ECO:0000256" key="1">
    <source>
        <dbReference type="SAM" id="MobiDB-lite"/>
    </source>
</evidence>
<accession>M7BQ38</accession>
<dbReference type="EMBL" id="KB533688">
    <property type="protein sequence ID" value="EMP34183.1"/>
    <property type="molecule type" value="Genomic_DNA"/>
</dbReference>
<reference evidence="3" key="1">
    <citation type="journal article" date="2013" name="Nat. Genet.">
        <title>The draft genomes of soft-shell turtle and green sea turtle yield insights into the development and evolution of the turtle-specific body plan.</title>
        <authorList>
            <person name="Wang Z."/>
            <person name="Pascual-Anaya J."/>
            <person name="Zadissa A."/>
            <person name="Li W."/>
            <person name="Niimura Y."/>
            <person name="Huang Z."/>
            <person name="Li C."/>
            <person name="White S."/>
            <person name="Xiong Z."/>
            <person name="Fang D."/>
            <person name="Wang B."/>
            <person name="Ming Y."/>
            <person name="Chen Y."/>
            <person name="Zheng Y."/>
            <person name="Kuraku S."/>
            <person name="Pignatelli M."/>
            <person name="Herrero J."/>
            <person name="Beal K."/>
            <person name="Nozawa M."/>
            <person name="Li Q."/>
            <person name="Wang J."/>
            <person name="Zhang H."/>
            <person name="Yu L."/>
            <person name="Shigenobu S."/>
            <person name="Wang J."/>
            <person name="Liu J."/>
            <person name="Flicek P."/>
            <person name="Searle S."/>
            <person name="Wang J."/>
            <person name="Kuratani S."/>
            <person name="Yin Y."/>
            <person name="Aken B."/>
            <person name="Zhang G."/>
            <person name="Irie N."/>
        </authorList>
    </citation>
    <scope>NUCLEOTIDE SEQUENCE [LARGE SCALE GENOMIC DNA]</scope>
</reference>